<dbReference type="AlphaFoldDB" id="A0A4R6IKH7"/>
<dbReference type="EMBL" id="SNWM01000002">
    <property type="protein sequence ID" value="TDO22580.1"/>
    <property type="molecule type" value="Genomic_DNA"/>
</dbReference>
<accession>A0A4R6IKH7</accession>
<comment type="caution">
    <text evidence="1">The sequence shown here is derived from an EMBL/GenBank/DDBJ whole genome shotgun (WGS) entry which is preliminary data.</text>
</comment>
<organism evidence="1 2">
    <name type="scientific">Pedobacter duraquae</name>
    <dbReference type="NCBI Taxonomy" id="425511"/>
    <lineage>
        <taxon>Bacteria</taxon>
        <taxon>Pseudomonadati</taxon>
        <taxon>Bacteroidota</taxon>
        <taxon>Sphingobacteriia</taxon>
        <taxon>Sphingobacteriales</taxon>
        <taxon>Sphingobacteriaceae</taxon>
        <taxon>Pedobacter</taxon>
    </lineage>
</organism>
<proteinExistence type="predicted"/>
<keyword evidence="2" id="KW-1185">Reference proteome</keyword>
<reference evidence="1 2" key="1">
    <citation type="submission" date="2019-03" db="EMBL/GenBank/DDBJ databases">
        <title>Genomic Encyclopedia of Archaeal and Bacterial Type Strains, Phase II (KMG-II): from individual species to whole genera.</title>
        <authorList>
            <person name="Goeker M."/>
        </authorList>
    </citation>
    <scope>NUCLEOTIDE SEQUENCE [LARGE SCALE GENOMIC DNA]</scope>
    <source>
        <strain evidence="1 2">DSM 19034</strain>
    </source>
</reference>
<name>A0A4R6IKH7_9SPHI</name>
<evidence type="ECO:0000313" key="2">
    <source>
        <dbReference type="Proteomes" id="UP000295499"/>
    </source>
</evidence>
<gene>
    <name evidence="1" type="ORF">CLV32_1556</name>
</gene>
<dbReference type="Proteomes" id="UP000295499">
    <property type="component" value="Unassembled WGS sequence"/>
</dbReference>
<evidence type="ECO:0000313" key="1">
    <source>
        <dbReference type="EMBL" id="TDO22580.1"/>
    </source>
</evidence>
<protein>
    <submittedName>
        <fullName evidence="1">Uncharacterized protein</fullName>
    </submittedName>
</protein>
<sequence>MSMPIVVVMASLTSISIKPFAFKDFIYNLAANQIYDQ</sequence>